<comment type="caution">
    <text evidence="1">The sequence shown here is derived from an EMBL/GenBank/DDBJ whole genome shotgun (WGS) entry which is preliminary data.</text>
</comment>
<reference evidence="1" key="1">
    <citation type="submission" date="2020-11" db="EMBL/GenBank/DDBJ databases">
        <authorList>
            <consortium name="DOE Joint Genome Institute"/>
            <person name="Ahrendt S."/>
            <person name="Riley R."/>
            <person name="Andreopoulos W."/>
            <person name="Labutti K."/>
            <person name="Pangilinan J."/>
            <person name="Ruiz-Duenas F.J."/>
            <person name="Barrasa J.M."/>
            <person name="Sanchez-Garcia M."/>
            <person name="Camarero S."/>
            <person name="Miyauchi S."/>
            <person name="Serrano A."/>
            <person name="Linde D."/>
            <person name="Babiker R."/>
            <person name="Drula E."/>
            <person name="Ayuso-Fernandez I."/>
            <person name="Pacheco R."/>
            <person name="Padilla G."/>
            <person name="Ferreira P."/>
            <person name="Barriuso J."/>
            <person name="Kellner H."/>
            <person name="Castanera R."/>
            <person name="Alfaro M."/>
            <person name="Ramirez L."/>
            <person name="Pisabarro A.G."/>
            <person name="Kuo A."/>
            <person name="Tritt A."/>
            <person name="Lipzen A."/>
            <person name="He G."/>
            <person name="Yan M."/>
            <person name="Ng V."/>
            <person name="Cullen D."/>
            <person name="Martin F."/>
            <person name="Rosso M.-N."/>
            <person name="Henrissat B."/>
            <person name="Hibbett D."/>
            <person name="Martinez A.T."/>
            <person name="Grigoriev I.V."/>
        </authorList>
    </citation>
    <scope>NUCLEOTIDE SEQUENCE</scope>
    <source>
        <strain evidence="1">AH 40177</strain>
    </source>
</reference>
<gene>
    <name evidence="1" type="ORF">BDP27DRAFT_1522797</name>
</gene>
<accession>A0A9P5PW23</accession>
<keyword evidence="2" id="KW-1185">Reference proteome</keyword>
<name>A0A9P5PW23_9AGAR</name>
<proteinExistence type="predicted"/>
<dbReference type="Proteomes" id="UP000772434">
    <property type="component" value="Unassembled WGS sequence"/>
</dbReference>
<evidence type="ECO:0000313" key="2">
    <source>
        <dbReference type="Proteomes" id="UP000772434"/>
    </source>
</evidence>
<organism evidence="1 2">
    <name type="scientific">Rhodocollybia butyracea</name>
    <dbReference type="NCBI Taxonomy" id="206335"/>
    <lineage>
        <taxon>Eukaryota</taxon>
        <taxon>Fungi</taxon>
        <taxon>Dikarya</taxon>
        <taxon>Basidiomycota</taxon>
        <taxon>Agaricomycotina</taxon>
        <taxon>Agaricomycetes</taxon>
        <taxon>Agaricomycetidae</taxon>
        <taxon>Agaricales</taxon>
        <taxon>Marasmiineae</taxon>
        <taxon>Omphalotaceae</taxon>
        <taxon>Rhodocollybia</taxon>
    </lineage>
</organism>
<evidence type="ECO:0000313" key="1">
    <source>
        <dbReference type="EMBL" id="KAF9069035.1"/>
    </source>
</evidence>
<dbReference type="EMBL" id="JADNRY010000055">
    <property type="protein sequence ID" value="KAF9069035.1"/>
    <property type="molecule type" value="Genomic_DNA"/>
</dbReference>
<dbReference type="AlphaFoldDB" id="A0A9P5PW23"/>
<sequence>MLTKMGANATFSLFRPFTFSLFRPLFFQPQSTVVIYLSQIFTTELSPHSPADHLVWWLCLYTWVSDFRIVYGAFSVDSVLCAASVHSLGSQYVWQQRTKKNSRRTLTRGELLRASQVARNTTVRNTPGDKHYVSYSSDGKRSIISLASSSSLKRPLPSTPEPPKKTMRRKRIYKPQGASVYMQSFDEIKADIKDAIFATDSSTLLYSPCSCGAANAFRDTRCMDCALSIPLVQPALLPIIYAAPSIGQSSLTRVALLCSQGYQRVRTCYHFRSQWSTMPFH</sequence>
<protein>
    <submittedName>
        <fullName evidence="1">Uncharacterized protein</fullName>
    </submittedName>
</protein>